<dbReference type="AlphaFoldDB" id="A0A6L7ABD5"/>
<accession>A0A6L7ABD5</accession>
<proteinExistence type="predicted"/>
<protein>
    <submittedName>
        <fullName evidence="1">Uncharacterized protein</fullName>
    </submittedName>
</protein>
<sequence length="103" mass="11682">MTDKDQLAAWHEQLIAIIKDINTPHTLGGITNEANRLHDSRLARRALDHLIVLSEEILLEKANITPRWLLTQLVSSIKIITLIREYVPISSANAIRATKRILL</sequence>
<evidence type="ECO:0000313" key="1">
    <source>
        <dbReference type="EMBL" id="MWN21428.1"/>
    </source>
</evidence>
<organism evidence="1 2">
    <name type="scientific">Leuconostoc lactis</name>
    <dbReference type="NCBI Taxonomy" id="1246"/>
    <lineage>
        <taxon>Bacteria</taxon>
        <taxon>Bacillati</taxon>
        <taxon>Bacillota</taxon>
        <taxon>Bacilli</taxon>
        <taxon>Lactobacillales</taxon>
        <taxon>Lactobacillaceae</taxon>
        <taxon>Leuconostoc</taxon>
    </lineage>
</organism>
<evidence type="ECO:0000313" key="2">
    <source>
        <dbReference type="Proteomes" id="UP000478636"/>
    </source>
</evidence>
<dbReference type="EMBL" id="WSZI01000014">
    <property type="protein sequence ID" value="MWN21428.1"/>
    <property type="molecule type" value="Genomic_DNA"/>
</dbReference>
<name>A0A6L7ABD5_LEULA</name>
<gene>
    <name evidence="1" type="ORF">GQS40_07760</name>
</gene>
<dbReference type="Proteomes" id="UP000478636">
    <property type="component" value="Unassembled WGS sequence"/>
</dbReference>
<comment type="caution">
    <text evidence="1">The sequence shown here is derived from an EMBL/GenBank/DDBJ whole genome shotgun (WGS) entry which is preliminary data.</text>
</comment>
<reference evidence="1 2" key="1">
    <citation type="submission" date="2019-12" db="EMBL/GenBank/DDBJ databases">
        <title>Complete genome sequence of Leuconostoc lactis strain AVN1 provides insights into metabolic potential.</title>
        <authorList>
            <person name="Besrour N."/>
            <person name="Najjari A."/>
            <person name="Fhoula I."/>
            <person name="Jaballah S."/>
            <person name="Klibi N."/>
            <person name="Ouzari H.I."/>
        </authorList>
    </citation>
    <scope>NUCLEOTIDE SEQUENCE [LARGE SCALE GENOMIC DNA]</scope>
    <source>
        <strain evidence="1 2">AVN1</strain>
    </source>
</reference>